<feature type="region of interest" description="Disordered" evidence="1">
    <location>
        <begin position="674"/>
        <end position="699"/>
    </location>
</feature>
<dbReference type="InterPro" id="IPR028030">
    <property type="entry name" value="DUF4592"/>
</dbReference>
<sequence length="825" mass="94168">MRRRSNALEHKLRIPFKVLIGADEVIGHGTGKQALHWLPHKHELEVVLEAILDLLGFKRGQKLQVAAVVHLDADVHTLQSPVQNLQDPLPVGAGHLGDVAVQEVVLIVHQDVLQQRLPLQGAPGLSLPTCRMKSCRFPAPRGGGVSMLLSIPFSIMSSRPPEATITRKVRTEGSTAELRRTEPGITVVLKFITELFRGPPDFFIPKSCLRGSIPHPPFSIRTDGACVSLSGTRSISNTKGSELPELYLSADHKEASRWEKKVLGFFPFLPYCFATDRSNKPKLSLFCIYFTVFSQSNSGGSIKALLGKTSFVQKNRSMFPKVLLQWCAAVSSCAAEIGKTRLRQVRPSALSASYLCCEVMALNRYNTKPCLWTLRCVTIQMMLSCWVVSRAQYRPRCAVTMATDATETKHEMLLEREDDRANSSPSNGSSGERRREAKGGFDGAELKASFSTGEVRNGVVSDDEESSQNLRDLNPIGSRALSHDSIFIPEEPATEAGLDHSMSQENVSDKVRNLQVGLVAKQIAQGIKFGQRPPSLRKSEGDEGSSDEEEVPRSPLKVLAQVEAEPAITEPKVQGAHQAGPHSTPVKSPRSKRVIPPTGTIESINLDSVPQSVPRLDNTAARHKLSVKPKNQRISRKHRRFTQDLQEVDIPGVLQEDFEAAGFSTDAQRRASVESLGNFKKQRLHEEERQETRRRRDLELQRLRQEEEERRKRAAEELRLRQLEEERCRKQQEEKERKLREETERRRIEEERRIREEDEKRRREEEERMRREEEEERRMREEEERRRMEEQRRKEEEEEARRQQELEAEKKRKLREEEEQRRKRR</sequence>
<dbReference type="PANTHER" id="PTHR47574">
    <property type="entry name" value="CANCER-RELATED REGULATOR OF ACTIN DYNAMICS"/>
    <property type="match status" value="1"/>
</dbReference>
<feature type="region of interest" description="Disordered" evidence="1">
    <location>
        <begin position="529"/>
        <end position="556"/>
    </location>
</feature>
<name>A0A7J5XDP8_DISMA</name>
<gene>
    <name evidence="3" type="ORF">F7725_027672</name>
</gene>
<feature type="region of interest" description="Disordered" evidence="1">
    <location>
        <begin position="413"/>
        <end position="476"/>
    </location>
</feature>
<dbReference type="EMBL" id="JAAKFY010000025">
    <property type="protein sequence ID" value="KAF3835114.1"/>
    <property type="molecule type" value="Genomic_DNA"/>
</dbReference>
<dbReference type="OrthoDB" id="9905722at2759"/>
<reference evidence="3 4" key="1">
    <citation type="submission" date="2020-03" db="EMBL/GenBank/DDBJ databases">
        <title>Dissostichus mawsoni Genome sequencing and assembly.</title>
        <authorList>
            <person name="Park H."/>
        </authorList>
    </citation>
    <scope>NUCLEOTIDE SEQUENCE [LARGE SCALE GENOMIC DNA]</scope>
    <source>
        <strain evidence="3">DM0001</strain>
        <tissue evidence="3">Muscle</tissue>
    </source>
</reference>
<organism evidence="3 4">
    <name type="scientific">Dissostichus mawsoni</name>
    <name type="common">Antarctic cod</name>
    <dbReference type="NCBI Taxonomy" id="36200"/>
    <lineage>
        <taxon>Eukaryota</taxon>
        <taxon>Metazoa</taxon>
        <taxon>Chordata</taxon>
        <taxon>Craniata</taxon>
        <taxon>Vertebrata</taxon>
        <taxon>Euteleostomi</taxon>
        <taxon>Actinopterygii</taxon>
        <taxon>Neopterygii</taxon>
        <taxon>Teleostei</taxon>
        <taxon>Neoteleostei</taxon>
        <taxon>Acanthomorphata</taxon>
        <taxon>Eupercaria</taxon>
        <taxon>Perciformes</taxon>
        <taxon>Notothenioidei</taxon>
        <taxon>Nototheniidae</taxon>
        <taxon>Dissostichus</taxon>
    </lineage>
</organism>
<feature type="domain" description="DUF4592" evidence="2">
    <location>
        <begin position="525"/>
        <end position="637"/>
    </location>
</feature>
<feature type="region of interest" description="Disordered" evidence="1">
    <location>
        <begin position="727"/>
        <end position="825"/>
    </location>
</feature>
<dbReference type="InterPro" id="IPR052853">
    <property type="entry name" value="Actin_dynamics_regulator"/>
</dbReference>
<protein>
    <recommendedName>
        <fullName evidence="2">DUF4592 domain-containing protein</fullName>
    </recommendedName>
</protein>
<keyword evidence="4" id="KW-1185">Reference proteome</keyword>
<dbReference type="AlphaFoldDB" id="A0A7J5XDP8"/>
<dbReference type="PANTHER" id="PTHR47574:SF3">
    <property type="entry name" value="CAPPING PROTEIN-INHIBITING REGULATOR OF ACTIN DYNAMICS"/>
    <property type="match status" value="1"/>
</dbReference>
<dbReference type="GO" id="GO:0030277">
    <property type="term" value="P:maintenance of gastrointestinal epithelium"/>
    <property type="evidence" value="ECO:0007669"/>
    <property type="project" value="TreeGrafter"/>
</dbReference>
<dbReference type="Pfam" id="PF15262">
    <property type="entry name" value="DUF4592"/>
    <property type="match status" value="1"/>
</dbReference>
<evidence type="ECO:0000313" key="4">
    <source>
        <dbReference type="Proteomes" id="UP000518266"/>
    </source>
</evidence>
<proteinExistence type="predicted"/>
<dbReference type="Proteomes" id="UP000518266">
    <property type="component" value="Unassembled WGS sequence"/>
</dbReference>
<feature type="region of interest" description="Disordered" evidence="1">
    <location>
        <begin position="570"/>
        <end position="594"/>
    </location>
</feature>
<accession>A0A7J5XDP8</accession>
<evidence type="ECO:0000256" key="1">
    <source>
        <dbReference type="SAM" id="MobiDB-lite"/>
    </source>
</evidence>
<evidence type="ECO:0000313" key="3">
    <source>
        <dbReference type="EMBL" id="KAF3835114.1"/>
    </source>
</evidence>
<comment type="caution">
    <text evidence="3">The sequence shown here is derived from an EMBL/GenBank/DDBJ whole genome shotgun (WGS) entry which is preliminary data.</text>
</comment>
<evidence type="ECO:0000259" key="2">
    <source>
        <dbReference type="Pfam" id="PF15262"/>
    </source>
</evidence>
<dbReference type="GO" id="GO:2000813">
    <property type="term" value="P:negative regulation of barbed-end actin filament capping"/>
    <property type="evidence" value="ECO:0007669"/>
    <property type="project" value="TreeGrafter"/>
</dbReference>
<feature type="compositionally biased region" description="Basic and acidic residues" evidence="1">
    <location>
        <begin position="684"/>
        <end position="699"/>
    </location>
</feature>